<dbReference type="Pfam" id="PF08787">
    <property type="entry name" value="Alginate_lyase2"/>
    <property type="match status" value="1"/>
</dbReference>
<feature type="chain" id="PRO_5043855115" evidence="2">
    <location>
        <begin position="16"/>
        <end position="964"/>
    </location>
</feature>
<dbReference type="Gene3D" id="2.60.120.200">
    <property type="match status" value="1"/>
</dbReference>
<protein>
    <submittedName>
        <fullName evidence="4">Alginate lyase-domain-containing protein</fullName>
    </submittedName>
</protein>
<evidence type="ECO:0000259" key="3">
    <source>
        <dbReference type="Pfam" id="PF08787"/>
    </source>
</evidence>
<feature type="compositionally biased region" description="Gly residues" evidence="1">
    <location>
        <begin position="515"/>
        <end position="528"/>
    </location>
</feature>
<keyword evidence="5" id="KW-1185">Reference proteome</keyword>
<reference evidence="4" key="1">
    <citation type="journal article" date="2023" name="Mol. Phylogenet. Evol.">
        <title>Genome-scale phylogeny and comparative genomics of the fungal order Sordariales.</title>
        <authorList>
            <person name="Hensen N."/>
            <person name="Bonometti L."/>
            <person name="Westerberg I."/>
            <person name="Brannstrom I.O."/>
            <person name="Guillou S."/>
            <person name="Cros-Aarteil S."/>
            <person name="Calhoun S."/>
            <person name="Haridas S."/>
            <person name="Kuo A."/>
            <person name="Mondo S."/>
            <person name="Pangilinan J."/>
            <person name="Riley R."/>
            <person name="LaButti K."/>
            <person name="Andreopoulos B."/>
            <person name="Lipzen A."/>
            <person name="Chen C."/>
            <person name="Yan M."/>
            <person name="Daum C."/>
            <person name="Ng V."/>
            <person name="Clum A."/>
            <person name="Steindorff A."/>
            <person name="Ohm R.A."/>
            <person name="Martin F."/>
            <person name="Silar P."/>
            <person name="Natvig D.O."/>
            <person name="Lalanne C."/>
            <person name="Gautier V."/>
            <person name="Ament-Velasquez S.L."/>
            <person name="Kruys A."/>
            <person name="Hutchinson M.I."/>
            <person name="Powell A.J."/>
            <person name="Barry K."/>
            <person name="Miller A.N."/>
            <person name="Grigoriev I.V."/>
            <person name="Debuchy R."/>
            <person name="Gladieux P."/>
            <person name="Hiltunen Thoren M."/>
            <person name="Johannesson H."/>
        </authorList>
    </citation>
    <scope>NUCLEOTIDE SEQUENCE</scope>
    <source>
        <strain evidence="4">PSN243</strain>
    </source>
</reference>
<keyword evidence="4" id="KW-0456">Lyase</keyword>
<sequence>MRPTIVILFALGVQSQLNPACAPGGNFNLQNWNLQLPIGSPGAPQTVQPAALAGCGGFQNQYFGTDATTGALVTRVLGSPASTGCVTTPNSQHCRTEFREVNPNSWNPWQAVNRLSATLAVVAAGGETVIGQILIDPSISPRPVGELYYNNNGRITWGMAQTRAGGNQVRYTIGTIPLGQRFSYEIRYENNVFSISLDGGAMVTITTYQLNAPLSYFKAGNYLQGDSPSEVHFFALRVLHSSTPITPVPVPTWPPAGAEDPRDGLGPFNLMLTLQQPGAPGTGPPPVTPGDCDDTPHTLTSQNQVALKLFHDDHCCSPSQSTRLGTLNSCHNGNHPFRSFVQNVGSNMFGRNVRILAYPDRDCEGDPVITSLTNAPRCFNNAVDNAWWQSYQISATATSGGDGALDCTVNQTTLTSENTVGLNLFADAAQGCCNTPAQTFRVGTLNSCHRPTNAFTAISQAVGANMFGRNIHISLYDDDACASEQQTTLSLSNQPRCYRDGGPWRSFQIHEGESEGGGSSGDGGGPGSPGCDASLTLPNNDSDNTVGLAFYADGPCCRRFQAMKIGNFNVCRDITTDITGYTLRVGQNLFGRGIRIQTFTGAGCTGTMHSSSLSNQGSCNAGGTWKSFRVYEPENDAEQPAPGGGSGSGACSLVAPDNNSANTVAIGLYRVGGGTNCCNMFQSFRLGQLRSCHDASAPFNGYTQRGGQNMFGRNIRIQAFTGAGCTGNRYDHNLSNDLACRQPGVPMRSFRIFDVEPTAPTPPAVCHGRPPAHAQHGDQIVLHLYSGTDCCTHPRIFHTTRGGYPGCFRVHDIRSLRMHVGSNLLDKNVRIQFYRDTNCGGSGGGLWQFSVSNSGVCRKGPGGPESSSGLNSFRITWPAPPPPTGPLPGLPVSGGITFGKRGGSFWGFFDWYPIAWEHGPHLSYCRGAALRDTGRNDNPCGVRFCAMGLCGWSLEGMSPQMASS</sequence>
<dbReference type="InterPro" id="IPR014895">
    <property type="entry name" value="Alginate_lyase_2"/>
</dbReference>
<feature type="signal peptide" evidence="2">
    <location>
        <begin position="1"/>
        <end position="15"/>
    </location>
</feature>
<accession>A0AAV9GDR2</accession>
<name>A0AAV9GDR2_9PEZI</name>
<comment type="caution">
    <text evidence="4">The sequence shown here is derived from an EMBL/GenBank/DDBJ whole genome shotgun (WGS) entry which is preliminary data.</text>
</comment>
<evidence type="ECO:0000313" key="5">
    <source>
        <dbReference type="Proteomes" id="UP001321760"/>
    </source>
</evidence>
<feature type="region of interest" description="Disordered" evidence="1">
    <location>
        <begin position="508"/>
        <end position="533"/>
    </location>
</feature>
<organism evidence="4 5">
    <name type="scientific">Podospora aff. communis PSN243</name>
    <dbReference type="NCBI Taxonomy" id="3040156"/>
    <lineage>
        <taxon>Eukaryota</taxon>
        <taxon>Fungi</taxon>
        <taxon>Dikarya</taxon>
        <taxon>Ascomycota</taxon>
        <taxon>Pezizomycotina</taxon>
        <taxon>Sordariomycetes</taxon>
        <taxon>Sordariomycetidae</taxon>
        <taxon>Sordariales</taxon>
        <taxon>Podosporaceae</taxon>
        <taxon>Podospora</taxon>
    </lineage>
</organism>
<evidence type="ECO:0000256" key="1">
    <source>
        <dbReference type="SAM" id="MobiDB-lite"/>
    </source>
</evidence>
<dbReference type="EMBL" id="MU865958">
    <property type="protein sequence ID" value="KAK4446234.1"/>
    <property type="molecule type" value="Genomic_DNA"/>
</dbReference>
<reference evidence="4" key="2">
    <citation type="submission" date="2023-05" db="EMBL/GenBank/DDBJ databases">
        <authorList>
            <consortium name="Lawrence Berkeley National Laboratory"/>
            <person name="Steindorff A."/>
            <person name="Hensen N."/>
            <person name="Bonometti L."/>
            <person name="Westerberg I."/>
            <person name="Brannstrom I.O."/>
            <person name="Guillou S."/>
            <person name="Cros-Aarteil S."/>
            <person name="Calhoun S."/>
            <person name="Haridas S."/>
            <person name="Kuo A."/>
            <person name="Mondo S."/>
            <person name="Pangilinan J."/>
            <person name="Riley R."/>
            <person name="Labutti K."/>
            <person name="Andreopoulos B."/>
            <person name="Lipzen A."/>
            <person name="Chen C."/>
            <person name="Yanf M."/>
            <person name="Daum C."/>
            <person name="Ng V."/>
            <person name="Clum A."/>
            <person name="Ohm R."/>
            <person name="Martin F."/>
            <person name="Silar P."/>
            <person name="Natvig D."/>
            <person name="Lalanne C."/>
            <person name="Gautier V."/>
            <person name="Ament-Velasquez S.L."/>
            <person name="Kruys A."/>
            <person name="Hutchinson M.I."/>
            <person name="Powell A.J."/>
            <person name="Barry K."/>
            <person name="Miller A.N."/>
            <person name="Grigoriev I.V."/>
            <person name="Debuchy R."/>
            <person name="Gladieux P."/>
            <person name="Thoren M.H."/>
            <person name="Johannesson H."/>
        </authorList>
    </citation>
    <scope>NUCLEOTIDE SEQUENCE</scope>
    <source>
        <strain evidence="4">PSN243</strain>
    </source>
</reference>
<gene>
    <name evidence="4" type="ORF">QBC34DRAFT_469961</name>
</gene>
<dbReference type="Proteomes" id="UP001321760">
    <property type="component" value="Unassembled WGS sequence"/>
</dbReference>
<evidence type="ECO:0000313" key="4">
    <source>
        <dbReference type="EMBL" id="KAK4446234.1"/>
    </source>
</evidence>
<feature type="domain" description="Alginate lyase 2" evidence="3">
    <location>
        <begin position="27"/>
        <end position="240"/>
    </location>
</feature>
<dbReference type="SUPFAM" id="SSF49899">
    <property type="entry name" value="Concanavalin A-like lectins/glucanases"/>
    <property type="match status" value="1"/>
</dbReference>
<evidence type="ECO:0000256" key="2">
    <source>
        <dbReference type="SAM" id="SignalP"/>
    </source>
</evidence>
<keyword evidence="2" id="KW-0732">Signal</keyword>
<proteinExistence type="predicted"/>
<dbReference type="GO" id="GO:0016829">
    <property type="term" value="F:lyase activity"/>
    <property type="evidence" value="ECO:0007669"/>
    <property type="project" value="UniProtKB-KW"/>
</dbReference>
<dbReference type="AlphaFoldDB" id="A0AAV9GDR2"/>
<dbReference type="InterPro" id="IPR013320">
    <property type="entry name" value="ConA-like_dom_sf"/>
</dbReference>